<protein>
    <recommendedName>
        <fullName evidence="3">Alcohol acetyltransferase</fullName>
    </recommendedName>
</protein>
<evidence type="ECO:0000313" key="1">
    <source>
        <dbReference type="EMBL" id="ODV81795.1"/>
    </source>
</evidence>
<dbReference type="OrthoDB" id="2150604at2759"/>
<dbReference type="Pfam" id="PF07247">
    <property type="entry name" value="AATase"/>
    <property type="match status" value="1"/>
</dbReference>
<proteinExistence type="predicted"/>
<gene>
    <name evidence="1" type="ORF">CANTADRAFT_3866</name>
</gene>
<dbReference type="PANTHER" id="PTHR28037">
    <property type="entry name" value="ALCOHOL O-ACETYLTRANSFERASE 1-RELATED"/>
    <property type="match status" value="1"/>
</dbReference>
<evidence type="ECO:0008006" key="3">
    <source>
        <dbReference type="Google" id="ProtNLM"/>
    </source>
</evidence>
<dbReference type="RefSeq" id="XP_020066917.1">
    <property type="nucleotide sequence ID" value="XM_020208766.1"/>
</dbReference>
<dbReference type="InterPro" id="IPR010828">
    <property type="entry name" value="Atf2/Sli1-like"/>
</dbReference>
<dbReference type="AlphaFoldDB" id="A0A1E4SQM2"/>
<dbReference type="GeneID" id="30982903"/>
<evidence type="ECO:0000313" key="2">
    <source>
        <dbReference type="Proteomes" id="UP000094285"/>
    </source>
</evidence>
<reference evidence="2" key="1">
    <citation type="submission" date="2016-05" db="EMBL/GenBank/DDBJ databases">
        <title>Comparative genomics of biotechnologically important yeasts.</title>
        <authorList>
            <consortium name="DOE Joint Genome Institute"/>
            <person name="Riley R."/>
            <person name="Haridas S."/>
            <person name="Wolfe K.H."/>
            <person name="Lopes M.R."/>
            <person name="Hittinger C.T."/>
            <person name="Goker M."/>
            <person name="Salamov A."/>
            <person name="Wisecaver J."/>
            <person name="Long T.M."/>
            <person name="Aerts A.L."/>
            <person name="Barry K."/>
            <person name="Choi C."/>
            <person name="Clum A."/>
            <person name="Coughlan A.Y."/>
            <person name="Deshpande S."/>
            <person name="Douglass A.P."/>
            <person name="Hanson S.J."/>
            <person name="Klenk H.-P."/>
            <person name="Labutti K."/>
            <person name="Lapidus A."/>
            <person name="Lindquist E."/>
            <person name="Lipzen A."/>
            <person name="Meier-Kolthoff J.P."/>
            <person name="Ohm R.A."/>
            <person name="Otillar R.P."/>
            <person name="Pangilinan J."/>
            <person name="Peng Y."/>
            <person name="Rokas A."/>
            <person name="Rosa C.A."/>
            <person name="Scheuner C."/>
            <person name="Sibirny A.A."/>
            <person name="Slot J.C."/>
            <person name="Stielow J.B."/>
            <person name="Sun H."/>
            <person name="Kurtzman C.P."/>
            <person name="Blackwell M."/>
            <person name="Grigoriev I.V."/>
            <person name="Jeffries T.W."/>
        </authorList>
    </citation>
    <scope>NUCLEOTIDE SEQUENCE [LARGE SCALE GENOMIC DNA]</scope>
    <source>
        <strain evidence="2">NRRL Y-17324</strain>
    </source>
</reference>
<organism evidence="1 2">
    <name type="scientific">Suhomyces tanzawaensis NRRL Y-17324</name>
    <dbReference type="NCBI Taxonomy" id="984487"/>
    <lineage>
        <taxon>Eukaryota</taxon>
        <taxon>Fungi</taxon>
        <taxon>Dikarya</taxon>
        <taxon>Ascomycota</taxon>
        <taxon>Saccharomycotina</taxon>
        <taxon>Pichiomycetes</taxon>
        <taxon>Debaryomycetaceae</taxon>
        <taxon>Suhomyces</taxon>
    </lineage>
</organism>
<name>A0A1E4SQM2_9ASCO</name>
<keyword evidence="2" id="KW-1185">Reference proteome</keyword>
<dbReference type="Proteomes" id="UP000094285">
    <property type="component" value="Unassembled WGS sequence"/>
</dbReference>
<dbReference type="InterPro" id="IPR052058">
    <property type="entry name" value="Alcohol_O-acetyltransferase"/>
</dbReference>
<dbReference type="InterPro" id="IPR023213">
    <property type="entry name" value="CAT-like_dom_sf"/>
</dbReference>
<dbReference type="PANTHER" id="PTHR28037:SF1">
    <property type="entry name" value="ALCOHOL O-ACETYLTRANSFERASE 1-RELATED"/>
    <property type="match status" value="1"/>
</dbReference>
<dbReference type="Gene3D" id="3.30.559.10">
    <property type="entry name" value="Chloramphenicol acetyltransferase-like domain"/>
    <property type="match status" value="1"/>
</dbReference>
<dbReference type="GO" id="GO:0008080">
    <property type="term" value="F:N-acetyltransferase activity"/>
    <property type="evidence" value="ECO:0007669"/>
    <property type="project" value="TreeGrafter"/>
</dbReference>
<dbReference type="STRING" id="984487.A0A1E4SQM2"/>
<dbReference type="EMBL" id="KV453909">
    <property type="protein sequence ID" value="ODV81795.1"/>
    <property type="molecule type" value="Genomic_DNA"/>
</dbReference>
<sequence length="474" mass="55491">MSRKLNWMERYYISRNTNDYYTNFNIVAKYNHRITPTLLSHALHSVLQENIWLTYNVFKSDSRADAETNGHNWELRSVDQIDFEEVVSFEKKSQFGEATFAELNRYKCPMNVDNLPLWRIIVYELPNDDQYICAYFDHCLYDGLSGLEFQKDLVKALSEVKEDTPLEFIYDKNRDSHPLPKSLIPATTDQINIYQPTYYQILSHYFNKYLPLVSKTWNYLISLILKDPWKPNLNVNPVFTPGREYPNTEISTGLINFNPTEVQKIYQYCKSQNITLTPYFHAICLKCLEDTIFPAIDPSHKFSSTSITAINGRRYFPQGTPFRYGCIIAPDFLSLPPVLDQTRSFMGRIQTILNSQIKSRLSFREMAMLQYFNFWSFFERYKSPQGRCTLTVSNLGRVPDSGKKFKIVDAYFGLSTGIMYNFVLNMITTEEGGLNVNLNYLPAYEELYAGEKKVMDVFMARFREKLLNFPEEQN</sequence>
<dbReference type="SUPFAM" id="SSF52777">
    <property type="entry name" value="CoA-dependent acyltransferases"/>
    <property type="match status" value="1"/>
</dbReference>
<accession>A0A1E4SQM2</accession>